<reference evidence="2 3" key="1">
    <citation type="submission" date="2019-12" db="EMBL/GenBank/DDBJ databases">
        <authorList>
            <person name="Li M."/>
        </authorList>
    </citation>
    <scope>NUCLEOTIDE SEQUENCE [LARGE SCALE GENOMIC DNA]</scope>
    <source>
        <strain evidence="2 3">GBMRC 2024</strain>
    </source>
</reference>
<name>A0A6L7G3X0_9RHOB</name>
<proteinExistence type="predicted"/>
<dbReference type="EMBL" id="WUMU01000007">
    <property type="protein sequence ID" value="MXN18146.1"/>
    <property type="molecule type" value="Genomic_DNA"/>
</dbReference>
<gene>
    <name evidence="2" type="ORF">GR170_09890</name>
</gene>
<dbReference type="Proteomes" id="UP000477911">
    <property type="component" value="Unassembled WGS sequence"/>
</dbReference>
<comment type="caution">
    <text evidence="2">The sequence shown here is derived from an EMBL/GenBank/DDBJ whole genome shotgun (WGS) entry which is preliminary data.</text>
</comment>
<keyword evidence="1" id="KW-0472">Membrane</keyword>
<feature type="transmembrane region" description="Helical" evidence="1">
    <location>
        <begin position="169"/>
        <end position="193"/>
    </location>
</feature>
<protein>
    <submittedName>
        <fullName evidence="2">Uncharacterized protein</fullName>
    </submittedName>
</protein>
<evidence type="ECO:0000313" key="2">
    <source>
        <dbReference type="EMBL" id="MXN18146.1"/>
    </source>
</evidence>
<keyword evidence="1" id="KW-0812">Transmembrane</keyword>
<sequence>MLTAGDRALTLAPADREAVYVLSADPENPFAGARIRAARDRGEAPRAVAELLGLGVEETADWIELIDPADLTGFGLSGYLVQGLGMDEDDVQRSAEALDALHGPVLLVHGRLVCHAPRALTLPRGLLLRGRFEPPRLPIGLSPLPSPGARGTLPPLGAPLVTDPSRSRLWLPLSILAGLVMAALIAFGAMLAFG</sequence>
<evidence type="ECO:0000256" key="1">
    <source>
        <dbReference type="SAM" id="Phobius"/>
    </source>
</evidence>
<evidence type="ECO:0000313" key="3">
    <source>
        <dbReference type="Proteomes" id="UP000477911"/>
    </source>
</evidence>
<accession>A0A6L7G3X0</accession>
<organism evidence="2 3">
    <name type="scientific">Pseudooceanicola albus</name>
    <dbReference type="NCBI Taxonomy" id="2692189"/>
    <lineage>
        <taxon>Bacteria</taxon>
        <taxon>Pseudomonadati</taxon>
        <taxon>Pseudomonadota</taxon>
        <taxon>Alphaproteobacteria</taxon>
        <taxon>Rhodobacterales</taxon>
        <taxon>Paracoccaceae</taxon>
        <taxon>Pseudooceanicola</taxon>
    </lineage>
</organism>
<dbReference type="RefSeq" id="WP_160894164.1">
    <property type="nucleotide sequence ID" value="NZ_WUMU01000007.1"/>
</dbReference>
<keyword evidence="1" id="KW-1133">Transmembrane helix</keyword>
<keyword evidence="3" id="KW-1185">Reference proteome</keyword>
<dbReference type="AlphaFoldDB" id="A0A6L7G3X0"/>